<comment type="cofactor">
    <cofactor evidence="1">
        <name>Zn(2+)</name>
        <dbReference type="ChEBI" id="CHEBI:29105"/>
    </cofactor>
</comment>
<keyword evidence="10 14" id="KW-0378">Hydrolase</keyword>
<dbReference type="Pfam" id="PF01979">
    <property type="entry name" value="Amidohydro_1"/>
    <property type="match status" value="1"/>
</dbReference>
<evidence type="ECO:0000256" key="10">
    <source>
        <dbReference type="ARBA" id="ARBA00022801"/>
    </source>
</evidence>
<dbReference type="SUPFAM" id="SSF158694">
    <property type="entry name" value="UraD-Like"/>
    <property type="match status" value="1"/>
</dbReference>
<dbReference type="RefSeq" id="WP_202921875.1">
    <property type="nucleotide sequence ID" value="NZ_CP036274.1"/>
</dbReference>
<dbReference type="SUPFAM" id="SSF51338">
    <property type="entry name" value="Composite domain of metallo-dependent hydrolases"/>
    <property type="match status" value="1"/>
</dbReference>
<keyword evidence="11" id="KW-0862">Zinc</keyword>
<dbReference type="InterPro" id="IPR032466">
    <property type="entry name" value="Metal_Hydrolase"/>
</dbReference>
<dbReference type="GO" id="GO:0006145">
    <property type="term" value="P:purine nucleobase catabolic process"/>
    <property type="evidence" value="ECO:0007669"/>
    <property type="project" value="TreeGrafter"/>
</dbReference>
<dbReference type="Gene3D" id="1.10.3330.10">
    <property type="entry name" value="Oxo-4-hydroxy-4-carboxy-5-ureidoimidazoline decarboxylase"/>
    <property type="match status" value="1"/>
</dbReference>
<keyword evidence="9" id="KW-0479">Metal-binding</keyword>
<gene>
    <name evidence="14" type="primary">allB</name>
    <name evidence="14" type="ORF">ETAA8_33810</name>
</gene>
<protein>
    <recommendedName>
        <fullName evidence="7">allantoinase</fullName>
        <ecNumber evidence="7">3.5.2.5</ecNumber>
    </recommendedName>
</protein>
<dbReference type="Pfam" id="PF09349">
    <property type="entry name" value="OHCU_decarbox"/>
    <property type="match status" value="1"/>
</dbReference>
<evidence type="ECO:0000259" key="13">
    <source>
        <dbReference type="Pfam" id="PF09349"/>
    </source>
</evidence>
<dbReference type="InterPro" id="IPR006680">
    <property type="entry name" value="Amidohydro-rel"/>
</dbReference>
<dbReference type="NCBIfam" id="TIGR03178">
    <property type="entry name" value="allantoinase"/>
    <property type="match status" value="1"/>
</dbReference>
<sequence>MNPGPRSFALRSTRVVTPNGVGPAIVVIESGKIQRVESIDVELATFVVDDLGDLVISPGVIDAHVHINEPGTNWEGFETATRAAAAGGVTTIVDMPLNSIPVTTDAIALAEKRSAAAGKCWVDVGFYGGLVPGNADQLPALIEAGVLGIKAFLCHSGLDEFPNATEQDLRAAMPLLARAGVPLLVHAELLTLSSPAVTDVRSFSQFVTSRPEQWELDAIELMIRLCREYRCPVHIVHLATSTALPIIAAAKQERLPITVETCPHYLFFDGTKISDGDTRFKCAPPIRTGEATLLFGGLLDGTIDTIGSDHSPCPLEMKSIDTGNFSTAWGGIASVQLTLSAVWTFLGKQGCHDLSLLSRWLAVAPAELVGLAHRKGKIAPGYDADLVVWDPDPTWTIQGDELFHRHNVTPYDGFTVSGKVTRTYVRGNLVFADGVHREQPIGQMLSRTPTKVLRISVAERINSWSEQAAREAFENCCAAPGWIEQMLKRCPFASDAEVVASASEIWWSLPREEWLAAFAAHPKIGDLESLQKKYRSTAGWASGEQASVAQARNDTLRDLARYNREYEERFGHIFIVCATGKSADEMLALLESRLSNEASTELNIAAAEQLKITLLRLEKLAA</sequence>
<dbReference type="PANTHER" id="PTHR43668">
    <property type="entry name" value="ALLANTOINASE"/>
    <property type="match status" value="1"/>
</dbReference>
<evidence type="ECO:0000256" key="5">
    <source>
        <dbReference type="ARBA" id="ARBA00010368"/>
    </source>
</evidence>
<evidence type="ECO:0000256" key="1">
    <source>
        <dbReference type="ARBA" id="ARBA00001947"/>
    </source>
</evidence>
<comment type="similarity">
    <text evidence="5">Belongs to the metallo-dependent hydrolases superfamily. Allantoinase family.</text>
</comment>
<organism evidence="14 15">
    <name type="scientific">Anatilimnocola aggregata</name>
    <dbReference type="NCBI Taxonomy" id="2528021"/>
    <lineage>
        <taxon>Bacteria</taxon>
        <taxon>Pseudomonadati</taxon>
        <taxon>Planctomycetota</taxon>
        <taxon>Planctomycetia</taxon>
        <taxon>Pirellulales</taxon>
        <taxon>Pirellulaceae</taxon>
        <taxon>Anatilimnocola</taxon>
    </lineage>
</organism>
<dbReference type="GO" id="GO:0005737">
    <property type="term" value="C:cytoplasm"/>
    <property type="evidence" value="ECO:0007669"/>
    <property type="project" value="TreeGrafter"/>
</dbReference>
<dbReference type="GO" id="GO:0008270">
    <property type="term" value="F:zinc ion binding"/>
    <property type="evidence" value="ECO:0007669"/>
    <property type="project" value="InterPro"/>
</dbReference>
<feature type="domain" description="Amidohydrolase-related" evidence="12">
    <location>
        <begin position="55"/>
        <end position="430"/>
    </location>
</feature>
<dbReference type="GO" id="GO:0004038">
    <property type="term" value="F:allantoinase activity"/>
    <property type="evidence" value="ECO:0007669"/>
    <property type="project" value="UniProtKB-EC"/>
</dbReference>
<evidence type="ECO:0000256" key="3">
    <source>
        <dbReference type="ARBA" id="ARBA00004968"/>
    </source>
</evidence>
<dbReference type="InterPro" id="IPR017593">
    <property type="entry name" value="Allantoinase"/>
</dbReference>
<dbReference type="SUPFAM" id="SSF51556">
    <property type="entry name" value="Metallo-dependent hydrolases"/>
    <property type="match status" value="1"/>
</dbReference>
<dbReference type="InterPro" id="IPR017595">
    <property type="entry name" value="OHCU_decarboxylase-2"/>
</dbReference>
<proteinExistence type="inferred from homology"/>
<accession>A0A517YDG7</accession>
<evidence type="ECO:0000313" key="14">
    <source>
        <dbReference type="EMBL" id="QDU28281.1"/>
    </source>
</evidence>
<dbReference type="AlphaFoldDB" id="A0A517YDG7"/>
<dbReference type="Gene3D" id="3.20.20.140">
    <property type="entry name" value="Metal-dependent hydrolases"/>
    <property type="match status" value="1"/>
</dbReference>
<reference evidence="14 15" key="1">
    <citation type="submission" date="2019-02" db="EMBL/GenBank/DDBJ databases">
        <title>Deep-cultivation of Planctomycetes and their phenomic and genomic characterization uncovers novel biology.</title>
        <authorList>
            <person name="Wiegand S."/>
            <person name="Jogler M."/>
            <person name="Boedeker C."/>
            <person name="Pinto D."/>
            <person name="Vollmers J."/>
            <person name="Rivas-Marin E."/>
            <person name="Kohn T."/>
            <person name="Peeters S.H."/>
            <person name="Heuer A."/>
            <person name="Rast P."/>
            <person name="Oberbeckmann S."/>
            <person name="Bunk B."/>
            <person name="Jeske O."/>
            <person name="Meyerdierks A."/>
            <person name="Storesund J.E."/>
            <person name="Kallscheuer N."/>
            <person name="Luecker S."/>
            <person name="Lage O.M."/>
            <person name="Pohl T."/>
            <person name="Merkel B.J."/>
            <person name="Hornburger P."/>
            <person name="Mueller R.-W."/>
            <person name="Bruemmer F."/>
            <person name="Labrenz M."/>
            <person name="Spormann A.M."/>
            <person name="Op den Camp H."/>
            <person name="Overmann J."/>
            <person name="Amann R."/>
            <person name="Jetten M.S.M."/>
            <person name="Mascher T."/>
            <person name="Medema M.H."/>
            <person name="Devos D.P."/>
            <person name="Kaster A.-K."/>
            <person name="Ovreas L."/>
            <person name="Rohde M."/>
            <person name="Galperin M.Y."/>
            <person name="Jogler C."/>
        </authorList>
    </citation>
    <scope>NUCLEOTIDE SEQUENCE [LARGE SCALE GENOMIC DNA]</scope>
    <source>
        <strain evidence="14 15">ETA_A8</strain>
    </source>
</reference>
<dbReference type="InterPro" id="IPR036778">
    <property type="entry name" value="OHCU_decarboxylase_sf"/>
</dbReference>
<evidence type="ECO:0000256" key="7">
    <source>
        <dbReference type="ARBA" id="ARBA00012863"/>
    </source>
</evidence>
<dbReference type="InterPro" id="IPR002195">
    <property type="entry name" value="Dihydroorotase_CS"/>
</dbReference>
<dbReference type="NCBIfam" id="TIGR03180">
    <property type="entry name" value="UraD_2"/>
    <property type="match status" value="1"/>
</dbReference>
<dbReference type="NCBIfam" id="NF010372">
    <property type="entry name" value="PRK13798.1"/>
    <property type="match status" value="1"/>
</dbReference>
<dbReference type="GO" id="GO:0000256">
    <property type="term" value="P:allantoin catabolic process"/>
    <property type="evidence" value="ECO:0007669"/>
    <property type="project" value="InterPro"/>
</dbReference>
<dbReference type="InterPro" id="IPR050138">
    <property type="entry name" value="DHOase/Allantoinase_Hydrolase"/>
</dbReference>
<dbReference type="InterPro" id="IPR018020">
    <property type="entry name" value="OHCU_decarboxylase"/>
</dbReference>
<dbReference type="EC" id="3.5.2.5" evidence="7"/>
<evidence type="ECO:0000256" key="6">
    <source>
        <dbReference type="ARBA" id="ARBA00011881"/>
    </source>
</evidence>
<evidence type="ECO:0000313" key="15">
    <source>
        <dbReference type="Proteomes" id="UP000315017"/>
    </source>
</evidence>
<dbReference type="KEGG" id="aagg:ETAA8_33810"/>
<evidence type="ECO:0000256" key="9">
    <source>
        <dbReference type="ARBA" id="ARBA00022723"/>
    </source>
</evidence>
<dbReference type="GO" id="GO:0050897">
    <property type="term" value="F:cobalt ion binding"/>
    <property type="evidence" value="ECO:0007669"/>
    <property type="project" value="InterPro"/>
</dbReference>
<comment type="pathway">
    <text evidence="3">Nitrogen metabolism; (S)-allantoin degradation; allantoate from (S)-allantoin: step 1/1.</text>
</comment>
<comment type="function">
    <text evidence="2">Catalyzes the reversible cyclization of carbamoyl aspartate to dihydroorotate.</text>
</comment>
<dbReference type="FunFam" id="3.20.20.140:FF:000032">
    <property type="entry name" value="Allantoinase Dal1"/>
    <property type="match status" value="1"/>
</dbReference>
<evidence type="ECO:0000256" key="2">
    <source>
        <dbReference type="ARBA" id="ARBA00002368"/>
    </source>
</evidence>
<evidence type="ECO:0000259" key="12">
    <source>
        <dbReference type="Pfam" id="PF01979"/>
    </source>
</evidence>
<feature type="domain" description="Oxo-4-hydroxy-4-carboxy-5-ureidoimidazoline decarboxylase" evidence="13">
    <location>
        <begin position="462"/>
        <end position="618"/>
    </location>
</feature>
<dbReference type="InterPro" id="IPR011059">
    <property type="entry name" value="Metal-dep_hydrolase_composite"/>
</dbReference>
<comment type="similarity">
    <text evidence="4">Belongs to the metallo-dependent hydrolases superfamily. DHOase family. Class I DHOase subfamily.</text>
</comment>
<evidence type="ECO:0000256" key="11">
    <source>
        <dbReference type="ARBA" id="ARBA00022833"/>
    </source>
</evidence>
<dbReference type="EMBL" id="CP036274">
    <property type="protein sequence ID" value="QDU28281.1"/>
    <property type="molecule type" value="Genomic_DNA"/>
</dbReference>
<evidence type="ECO:0000256" key="8">
    <source>
        <dbReference type="ARBA" id="ARBA00022631"/>
    </source>
</evidence>
<keyword evidence="15" id="KW-1185">Reference proteome</keyword>
<dbReference type="PROSITE" id="PS00482">
    <property type="entry name" value="DIHYDROOROTASE_1"/>
    <property type="match status" value="1"/>
</dbReference>
<keyword evidence="8" id="KW-0659">Purine metabolism</keyword>
<comment type="subunit">
    <text evidence="6">Homotetramer.</text>
</comment>
<evidence type="ECO:0000256" key="4">
    <source>
        <dbReference type="ARBA" id="ARBA00010286"/>
    </source>
</evidence>
<name>A0A517YDG7_9BACT</name>
<dbReference type="PANTHER" id="PTHR43668:SF2">
    <property type="entry name" value="ALLANTOINASE"/>
    <property type="match status" value="1"/>
</dbReference>
<dbReference type="Proteomes" id="UP000315017">
    <property type="component" value="Chromosome"/>
</dbReference>